<feature type="transmembrane region" description="Helical" evidence="2">
    <location>
        <begin position="571"/>
        <end position="588"/>
    </location>
</feature>
<feature type="transmembrane region" description="Helical" evidence="2">
    <location>
        <begin position="417"/>
        <end position="439"/>
    </location>
</feature>
<feature type="transmembrane region" description="Helical" evidence="2">
    <location>
        <begin position="535"/>
        <end position="559"/>
    </location>
</feature>
<gene>
    <name evidence="3" type="ORF">ZT1E4_G10079</name>
</gene>
<keyword evidence="2" id="KW-1133">Transmembrane helix</keyword>
<feature type="transmembrane region" description="Helical" evidence="2">
    <location>
        <begin position="608"/>
        <end position="627"/>
    </location>
</feature>
<reference evidence="4" key="1">
    <citation type="submission" date="2017-05" db="EMBL/GenBank/DDBJ databases">
        <authorList>
            <person name="Song R."/>
            <person name="Chenine A.L."/>
            <person name="Ruprecht R.M."/>
        </authorList>
    </citation>
    <scope>NUCLEOTIDE SEQUENCE [LARGE SCALE GENOMIC DNA]</scope>
</reference>
<evidence type="ECO:0000256" key="1">
    <source>
        <dbReference type="SAM" id="MobiDB-lite"/>
    </source>
</evidence>
<feature type="transmembrane region" description="Helical" evidence="2">
    <location>
        <begin position="670"/>
        <end position="695"/>
    </location>
</feature>
<dbReference type="AlphaFoldDB" id="A0A2H1H0J4"/>
<proteinExistence type="predicted"/>
<protein>
    <submittedName>
        <fullName evidence="3">Uncharacterized protein</fullName>
    </submittedName>
</protein>
<feature type="transmembrane region" description="Helical" evidence="2">
    <location>
        <begin position="639"/>
        <end position="658"/>
    </location>
</feature>
<evidence type="ECO:0000313" key="4">
    <source>
        <dbReference type="Proteomes" id="UP000245764"/>
    </source>
</evidence>
<name>A0A2H1H0J4_ZYMTR</name>
<keyword evidence="2" id="KW-0812">Transmembrane</keyword>
<dbReference type="Proteomes" id="UP000245764">
    <property type="component" value="Chromosome 10"/>
</dbReference>
<feature type="compositionally biased region" description="Polar residues" evidence="1">
    <location>
        <begin position="1"/>
        <end position="10"/>
    </location>
</feature>
<evidence type="ECO:0000256" key="2">
    <source>
        <dbReference type="SAM" id="Phobius"/>
    </source>
</evidence>
<sequence length="702" mass="78943">MSHVSSTQRIKTGEKLTPSRPDRTLWSRLKAVIGKRTYLPANPIPHYLQSSKVDVHLQHFQQLYYRHLSEVSSEDFLQNAVWITGSDGAIQPETSSNTVADYLDSLQQKLIDSVSFSSTVCGINAGMISIPMPWSLHFRSTKAMKPAITVEELLLEMIRTYWEDADAPIRRSLDEMRHPKPLQWQPRFPSQSLAVTRALDFECRWLHQAPPLGRVLGSHDLSTFIAEPFAVRPVLNSAQIVDVSPQGTSCRRLAIVASSDQVLTKVRSQYQTELFGGSPQEVLENQWYSLLCAVLRVSKNDCTTYIEETTRKLNEIDIIARRYPSTSQIQYLLHTQECHMSCAQACKKTAAKARSLFGDIELPASQYMYTVKDHLHALAVDIEYLADTLASDIAQIDRVKRLAIDQMELFDKRRNRVIGVLIAVYVPLAFATSFFSMSIEDNSTQSYWTNSTVQNEEWNGSVINGTSADQYPLLYGRLTDPALRFVYGESSTYSTLAWGSIDYLVNSNNNITANSGSVSLTTTNPPGVTLTWPMWMFWTVACTLVLGSIVLPIVGGRILRFVAWSSVTYRRSFRATASLVWMFIWLFVPLSDANIISGSNHYYDVEEISIIGWFLIGLSLPLAVWSVRVTFVMRNFWSCASRVIFAGILLGNALRPLFTPTWFDAGPNNGASKACFAIKIITAIAWMAALCRWVIAQPGESW</sequence>
<evidence type="ECO:0000313" key="3">
    <source>
        <dbReference type="EMBL" id="SMR59344.1"/>
    </source>
</evidence>
<organism evidence="3 4">
    <name type="scientific">Zymoseptoria tritici ST99CH_1E4</name>
    <dbReference type="NCBI Taxonomy" id="1276532"/>
    <lineage>
        <taxon>Eukaryota</taxon>
        <taxon>Fungi</taxon>
        <taxon>Dikarya</taxon>
        <taxon>Ascomycota</taxon>
        <taxon>Pezizomycotina</taxon>
        <taxon>Dothideomycetes</taxon>
        <taxon>Dothideomycetidae</taxon>
        <taxon>Mycosphaerellales</taxon>
        <taxon>Mycosphaerellaceae</taxon>
        <taxon>Zymoseptoria</taxon>
    </lineage>
</organism>
<keyword evidence="2" id="KW-0472">Membrane</keyword>
<feature type="region of interest" description="Disordered" evidence="1">
    <location>
        <begin position="1"/>
        <end position="21"/>
    </location>
</feature>
<dbReference type="EMBL" id="LT854262">
    <property type="protein sequence ID" value="SMR59344.1"/>
    <property type="molecule type" value="Genomic_DNA"/>
</dbReference>
<accession>A0A2H1H0J4</accession>